<reference evidence="3" key="1">
    <citation type="journal article" date="2018" name="Genome Biol. Evol.">
        <title>Genomics and development of Lentinus tigrinus, a white-rot wood-decaying mushroom with dimorphic fruiting bodies.</title>
        <authorList>
            <person name="Wu B."/>
            <person name="Xu Z."/>
            <person name="Knudson A."/>
            <person name="Carlson A."/>
            <person name="Chen N."/>
            <person name="Kovaka S."/>
            <person name="LaButti K."/>
            <person name="Lipzen A."/>
            <person name="Pennachio C."/>
            <person name="Riley R."/>
            <person name="Schakwitz W."/>
            <person name="Umezawa K."/>
            <person name="Ohm R.A."/>
            <person name="Grigoriev I.V."/>
            <person name="Nagy L.G."/>
            <person name="Gibbons J."/>
            <person name="Hibbett D."/>
        </authorList>
    </citation>
    <scope>NUCLEOTIDE SEQUENCE [LARGE SCALE GENOMIC DNA]</scope>
    <source>
        <strain evidence="3">ALCF2SS1-6</strain>
    </source>
</reference>
<dbReference type="Pfam" id="PF13519">
    <property type="entry name" value="VWA_2"/>
    <property type="match status" value="1"/>
</dbReference>
<organism evidence="3 4">
    <name type="scientific">Lentinus tigrinus ALCF2SS1-6</name>
    <dbReference type="NCBI Taxonomy" id="1328759"/>
    <lineage>
        <taxon>Eukaryota</taxon>
        <taxon>Fungi</taxon>
        <taxon>Dikarya</taxon>
        <taxon>Basidiomycota</taxon>
        <taxon>Agaricomycotina</taxon>
        <taxon>Agaricomycetes</taxon>
        <taxon>Polyporales</taxon>
        <taxon>Polyporaceae</taxon>
        <taxon>Lentinus</taxon>
    </lineage>
</organism>
<dbReference type="Pfam" id="PF02263">
    <property type="entry name" value="GBP"/>
    <property type="match status" value="1"/>
</dbReference>
<gene>
    <name evidence="3" type="ORF">L227DRAFT_590151</name>
</gene>
<evidence type="ECO:0000259" key="2">
    <source>
        <dbReference type="PROSITE" id="PS50234"/>
    </source>
</evidence>
<dbReference type="Gene3D" id="3.40.50.300">
    <property type="entry name" value="P-loop containing nucleotide triphosphate hydrolases"/>
    <property type="match status" value="1"/>
</dbReference>
<dbReference type="GO" id="GO:0003924">
    <property type="term" value="F:GTPase activity"/>
    <property type="evidence" value="ECO:0007669"/>
    <property type="project" value="InterPro"/>
</dbReference>
<proteinExistence type="predicted"/>
<evidence type="ECO:0000256" key="1">
    <source>
        <dbReference type="SAM" id="MobiDB-lite"/>
    </source>
</evidence>
<keyword evidence="4" id="KW-1185">Reference proteome</keyword>
<dbReference type="Gene3D" id="3.40.50.410">
    <property type="entry name" value="von Willebrand factor, type A domain"/>
    <property type="match status" value="1"/>
</dbReference>
<dbReference type="PANTHER" id="PTHR22796">
    <property type="entry name" value="URG4-RELATED"/>
    <property type="match status" value="1"/>
</dbReference>
<feature type="compositionally biased region" description="Basic and acidic residues" evidence="1">
    <location>
        <begin position="17"/>
        <end position="43"/>
    </location>
</feature>
<dbReference type="GO" id="GO:0005525">
    <property type="term" value="F:GTP binding"/>
    <property type="evidence" value="ECO:0007669"/>
    <property type="project" value="InterPro"/>
</dbReference>
<feature type="region of interest" description="Disordered" evidence="1">
    <location>
        <begin position="1"/>
        <end position="71"/>
    </location>
</feature>
<dbReference type="InterPro" id="IPR015894">
    <property type="entry name" value="Guanylate-bd_N"/>
</dbReference>
<dbReference type="PANTHER" id="PTHR22796:SF1">
    <property type="entry name" value="VWFA DOMAIN-CONTAINING PROTEIN"/>
    <property type="match status" value="1"/>
</dbReference>
<evidence type="ECO:0000313" key="3">
    <source>
        <dbReference type="EMBL" id="RPD67338.1"/>
    </source>
</evidence>
<dbReference type="OrthoDB" id="2343366at2759"/>
<accession>A0A5C2SXC3</accession>
<dbReference type="PROSITE" id="PS50234">
    <property type="entry name" value="VWFA"/>
    <property type="match status" value="1"/>
</dbReference>
<dbReference type="InterPro" id="IPR002035">
    <property type="entry name" value="VWF_A"/>
</dbReference>
<evidence type="ECO:0000313" key="4">
    <source>
        <dbReference type="Proteomes" id="UP000313359"/>
    </source>
</evidence>
<feature type="domain" description="VWFA" evidence="2">
    <location>
        <begin position="2013"/>
        <end position="2230"/>
    </location>
</feature>
<dbReference type="InterPro" id="IPR027417">
    <property type="entry name" value="P-loop_NTPase"/>
</dbReference>
<dbReference type="SUPFAM" id="SSF53300">
    <property type="entry name" value="vWA-like"/>
    <property type="match status" value="1"/>
</dbReference>
<name>A0A5C2SXC3_9APHY</name>
<protein>
    <recommendedName>
        <fullName evidence="2">VWFA domain-containing protein</fullName>
    </recommendedName>
</protein>
<dbReference type="InterPro" id="IPR036465">
    <property type="entry name" value="vWFA_dom_sf"/>
</dbReference>
<dbReference type="CDD" id="cd00198">
    <property type="entry name" value="vWFA"/>
    <property type="match status" value="1"/>
</dbReference>
<dbReference type="SMART" id="SM00327">
    <property type="entry name" value="VWA"/>
    <property type="match status" value="1"/>
</dbReference>
<dbReference type="STRING" id="1328759.A0A5C2SXC3"/>
<sequence>MSSSDFKPPNTFFGMSKDGDAAADKGDGTERDDGSGSETETHKSTVPSGQDNTGDKGKDLGAGGRGSEKEDFADLAKAVPGLYRVLDLMHERGSGGLVDKIIIEQDSLGRFINDIHPHAYTSITKVDFAALDQVDIKPIGIYGSKSAIVDYLKDKDLVDERAATALLRSTDNKEAPSLRSGMYVLRDKVEGAVYVIYWPEETTWDDNTASSVRRNRITFMRYLTKITDQVVCLLSDEHAQTIVWRDEVQSEDEDMDDDDDDRLFAFEVSKTNEQEEGITSRPAFTLTSAYISDRDPPADSGVDATLLRPRVASGETQQAILMVEYVSAQKKQETLNEVYHTSRLKDTLQRDLVRLSDDLSSEAIEVLLDAGLRHGAPDAVADYKKAVKEVNQSAHERKQYDLDVAMKRIDSEGVDLLHCLEESLMSEVLIKFPILAQVSVHTTGPAEPEFVPLPPDDGMPFPLDVLCRSNIQPAPLKELCTLYPDVSKMLQEVNESTKLNQVTSGRFGKLKDRLLGLDYLLGVNEDLDEHERKELVESIIDHGLDKQLSAAAGTWMINKAKAVFGSLMGSDSSPTRVTDVPREILQVHDSVFLSRLGHIADMWPMLAQVATRAAGLARHHFQDTVKKEAKTLQAKIMKIQRGGCFDWIKRSIDGSQKHQLEQLRVNLLEALKASSPRVPGAKKVLTVKHLERNTLYHVSHGYGSSNQSYRIAVMSQTYTEPTLLYSLFPLELVQDDRHRMQEDPSHIPHPCIHPNSSSKFTLPADTTLLYFHLLPGSRCFLITRDRAGDGCIYVSSTATLQDAVSRRPTKELKRDKIGENILLSYDESKRILAICSVSGRDSRLQLNTFAFDETYASLQGMGSAVNLGPWYDGAIAIKHMAFVSGSEELVFVDNFARARVFSLVTQQFRPATLQLPAVPSAIHAAPDGSCFLAVYHTEGYETGSIRAYHWTSFGSSEGILVDIPEAVLKLKGTVITSLMSRNNVYLLALDPPEHALRSVAFSITRKVTEFTFKEKGGGGGGRHGKDQFTRHNCLIDCHADIWTRFPVVPAVRRETIISSSLRQPRSLTFVSSNPRSPFASHFSALIDDFERTTRKPTNGELSSIHILAVNHQDFADQYPFVPSTFHAGEWLVELLCLIPIHVAVTRDNRFVPLKDGVWSAELERSLLGADVAKIVDSISFGWYESLFQSYMAKKPVKVVSSMGEQSVGKSFALNHLVDTSFAGSAMRTTEGVWMSVTPTDEALIVALDFEGVHSIERSAQEDTLLVLFNTAISNLVLFRNNFALSRDITGLFQSFQSSASVLDPDANPMLFQSTLVIIIKDVVESDKNEIKKEFHLKFQQIVQAEQAMNFITRLHRNRLDIVPWPVIESKQFYTLFKAIKRRLDQQAITHTGGAIFLQTMKTLMAKLKANDWGSMSQNLATHRAQLLLSLLPNALAFGASEVVPDFEPLTDFDTAAIVDMPDTRSEFYIVQNGPKGQPAGREEALQALCSVWDAFSQRFDFSEAEWVERLQASLDEKVDMRIEHVRSWLVANTAKFPATHADIQGLHRTFDGLAIDLKAGVQLCGMKCKLCNLNCILGRHHDGEHDCHTDHLCPRHCQFTEGADHEGQEPVACGLLAGHPGPHMCDVAAHTCGQDCKLKGKRGCQVACVKTIDHDGEEHMCAAKVHECGMPCSLSGVRLPNGRLFECDQPCSISSDIPHSEHRCDSRQCPIGCQLCKRLCGEHDHLHGLHAGTVHLCGQEHACSALCSANGICQIETAPQSVEATFTGRHESFQYTKYTQVSKRLPCVVMIPPGETEHHGEHSHDLGAKCFHHCETRCPDCGYFCTLPLGHPQQEHETSHGSMSKTKWAVDGPDGTALEVNGRKFGTNDDGAPMLCSMYCRSMGRHAHIDWCRSGNPRACAGAELEHINAPMQPHPQKAKDWISHNLYWKRTGFKDPYSQEDQANFAKCDRMCGGPEHNATAQAAAQPSYCTLPILHPRQPLDRPPPGGLGYVSNDGHAFLCRNPAVLRQAFHVIFVIDRSGSMDLSDRRPLNNTPTSQLIRRTHNNRLGAVCSSLQAFWEARHQAMAAAAAGNGGAVRRDAYTVILFNHGVTSAIAHDFRSAPVDLLNALLRHRADGGTNYTAAITAARTSMENNWSTERSPVIIFLSDGECSIADETMQDLCRRSIALGKPLSFHSVAFGPRTDSLRRMAQIARDVESRAPPDPVNPHAGIPSSYTEALDTIRLAETFLGIADSLAKPRGALFRG</sequence>
<dbReference type="Proteomes" id="UP000313359">
    <property type="component" value="Unassembled WGS sequence"/>
</dbReference>
<dbReference type="SUPFAM" id="SSF52540">
    <property type="entry name" value="P-loop containing nucleoside triphosphate hydrolases"/>
    <property type="match status" value="1"/>
</dbReference>
<dbReference type="EMBL" id="ML122250">
    <property type="protein sequence ID" value="RPD67338.1"/>
    <property type="molecule type" value="Genomic_DNA"/>
</dbReference>